<keyword evidence="2 3" id="KW-0040">ANK repeat</keyword>
<dbReference type="InterPro" id="IPR051165">
    <property type="entry name" value="Multifunctional_ANK_Repeat"/>
</dbReference>
<dbReference type="PROSITE" id="PS50088">
    <property type="entry name" value="ANK_REPEAT"/>
    <property type="match status" value="5"/>
</dbReference>
<feature type="repeat" description="ANK" evidence="3">
    <location>
        <begin position="413"/>
        <end position="445"/>
    </location>
</feature>
<sequence length="652" mass="69029">MDGFSSASSTSLCMSISHRAIACVGEVKSLVASVGSDEAHAIQLARLVSSLEEFISNVVGLETSLNSSTVISQRTQSELNRALVTCDGATAVLNKQLMRLHPDNVADLDWTAFAIYNDLLLAHGELFAYFIEILLKPEREDQDASLDTAGAQTLLEQVIGTSRLATDSRTSILPQEDSKHPSVPNPRLASTNGKGLNLDEDPPPYSPPEASSSSQPGPSSQQCSSSKGFSWSNTFKAFAAPFRAKPDPLVSALCEAVMLGDENQVAGLIAQGANVNGRNDKGKTPLQSAIKVDQASTARILLDAGADWRSSAWSEMPPFFLAASVGSVQIAQMLYDLGAKVGESSMSGQPYFIDVVAANNMKGIRFMLEHGASASTVNLSGRPVIAQAVKHGNKPLVELLLNHGADPNVSDITGKSVLAIACEKDSLELAEFLLQRGAKATARNMSGVPVLSDALAKRRWEFARKLLDRGADANSRDINGQSVLLNVICDSQSRLEEKISMARILLEHGASANTSDMLGRPLLSFAMELGNAELIALLLRHGAKTKISMKGGETLLTHAVDKGAKDQVKLLLEHGADVNAKDKKDRTPLLIALVKRDDEVVQLLKQHGADVHLAGAVTPMELVAAMGAASAATGHKNGGAGLSTCSKGGCRC</sequence>
<evidence type="ECO:0000313" key="6">
    <source>
        <dbReference type="Proteomes" id="UP000028045"/>
    </source>
</evidence>
<reference evidence="5 6" key="1">
    <citation type="journal article" date="2014" name="BMC Genomics">
        <title>Comparative genome sequencing reveals chemotype-specific gene clusters in the toxigenic black mold Stachybotrys.</title>
        <authorList>
            <person name="Semeiks J."/>
            <person name="Borek D."/>
            <person name="Otwinowski Z."/>
            <person name="Grishin N.V."/>
        </authorList>
    </citation>
    <scope>NUCLEOTIDE SEQUENCE [LARGE SCALE GENOMIC DNA]</scope>
    <source>
        <strain evidence="6">CBS 109288 / IBT 7711</strain>
    </source>
</reference>
<dbReference type="EMBL" id="KL648534">
    <property type="protein sequence ID" value="KEY69310.1"/>
    <property type="molecule type" value="Genomic_DNA"/>
</dbReference>
<protein>
    <submittedName>
        <fullName evidence="5">Uncharacterized protein</fullName>
    </submittedName>
</protein>
<dbReference type="PROSITE" id="PS50297">
    <property type="entry name" value="ANK_REP_REGION"/>
    <property type="match status" value="5"/>
</dbReference>
<dbReference type="InterPro" id="IPR002110">
    <property type="entry name" value="Ankyrin_rpt"/>
</dbReference>
<dbReference type="Pfam" id="PF12796">
    <property type="entry name" value="Ank_2"/>
    <property type="match status" value="3"/>
</dbReference>
<accession>A0A084AVI1</accession>
<evidence type="ECO:0000256" key="4">
    <source>
        <dbReference type="SAM" id="MobiDB-lite"/>
    </source>
</evidence>
<dbReference type="HOGENOM" id="CLU_023250_0_0_1"/>
<feature type="repeat" description="ANK" evidence="3">
    <location>
        <begin position="380"/>
        <end position="412"/>
    </location>
</feature>
<evidence type="ECO:0000256" key="1">
    <source>
        <dbReference type="ARBA" id="ARBA00022737"/>
    </source>
</evidence>
<gene>
    <name evidence="5" type="ORF">S7711_01760</name>
</gene>
<dbReference type="PANTHER" id="PTHR24123">
    <property type="entry name" value="ANKYRIN REPEAT-CONTAINING"/>
    <property type="match status" value="1"/>
</dbReference>
<dbReference type="InterPro" id="IPR036770">
    <property type="entry name" value="Ankyrin_rpt-contain_sf"/>
</dbReference>
<keyword evidence="1" id="KW-0677">Repeat</keyword>
<organism evidence="5 6">
    <name type="scientific">Stachybotrys chartarum (strain CBS 109288 / IBT 7711)</name>
    <name type="common">Toxic black mold</name>
    <name type="synonym">Stilbospora chartarum</name>
    <dbReference type="NCBI Taxonomy" id="1280523"/>
    <lineage>
        <taxon>Eukaryota</taxon>
        <taxon>Fungi</taxon>
        <taxon>Dikarya</taxon>
        <taxon>Ascomycota</taxon>
        <taxon>Pezizomycotina</taxon>
        <taxon>Sordariomycetes</taxon>
        <taxon>Hypocreomycetidae</taxon>
        <taxon>Hypocreales</taxon>
        <taxon>Stachybotryaceae</taxon>
        <taxon>Stachybotrys</taxon>
    </lineage>
</organism>
<evidence type="ECO:0000256" key="3">
    <source>
        <dbReference type="PROSITE-ProRule" id="PRU00023"/>
    </source>
</evidence>
<keyword evidence="6" id="KW-1185">Reference proteome</keyword>
<dbReference type="PANTHER" id="PTHR24123:SF33">
    <property type="entry name" value="PROTEIN HOS4"/>
    <property type="match status" value="1"/>
</dbReference>
<feature type="region of interest" description="Disordered" evidence="4">
    <location>
        <begin position="166"/>
        <end position="226"/>
    </location>
</feature>
<dbReference type="AlphaFoldDB" id="A0A084AVI1"/>
<feature type="repeat" description="ANK" evidence="3">
    <location>
        <begin position="551"/>
        <end position="583"/>
    </location>
</feature>
<dbReference type="SMART" id="SM00248">
    <property type="entry name" value="ANK"/>
    <property type="match status" value="11"/>
</dbReference>
<dbReference type="Proteomes" id="UP000028045">
    <property type="component" value="Unassembled WGS sequence"/>
</dbReference>
<name>A0A084AVI1_STACB</name>
<proteinExistence type="predicted"/>
<feature type="compositionally biased region" description="Low complexity" evidence="4">
    <location>
        <begin position="208"/>
        <end position="226"/>
    </location>
</feature>
<feature type="repeat" description="ANK" evidence="3">
    <location>
        <begin position="584"/>
        <end position="616"/>
    </location>
</feature>
<dbReference type="OrthoDB" id="20872at2759"/>
<dbReference type="SUPFAM" id="SSF48403">
    <property type="entry name" value="Ankyrin repeat"/>
    <property type="match status" value="2"/>
</dbReference>
<evidence type="ECO:0000256" key="2">
    <source>
        <dbReference type="ARBA" id="ARBA00023043"/>
    </source>
</evidence>
<dbReference type="Gene3D" id="1.25.40.20">
    <property type="entry name" value="Ankyrin repeat-containing domain"/>
    <property type="match status" value="1"/>
</dbReference>
<evidence type="ECO:0000313" key="5">
    <source>
        <dbReference type="EMBL" id="KEY69310.1"/>
    </source>
</evidence>
<feature type="repeat" description="ANK" evidence="3">
    <location>
        <begin position="281"/>
        <end position="307"/>
    </location>
</feature>